<dbReference type="Proteomes" id="UP000738325">
    <property type="component" value="Unassembled WGS sequence"/>
</dbReference>
<feature type="region of interest" description="Disordered" evidence="1">
    <location>
        <begin position="218"/>
        <end position="292"/>
    </location>
</feature>
<proteinExistence type="predicted"/>
<keyword evidence="3" id="KW-1185">Reference proteome</keyword>
<organism evidence="2 3">
    <name type="scientific">Dissophora globulifera</name>
    <dbReference type="NCBI Taxonomy" id="979702"/>
    <lineage>
        <taxon>Eukaryota</taxon>
        <taxon>Fungi</taxon>
        <taxon>Fungi incertae sedis</taxon>
        <taxon>Mucoromycota</taxon>
        <taxon>Mortierellomycotina</taxon>
        <taxon>Mortierellomycetes</taxon>
        <taxon>Mortierellales</taxon>
        <taxon>Mortierellaceae</taxon>
        <taxon>Dissophora</taxon>
    </lineage>
</organism>
<name>A0A9P6UME3_9FUNG</name>
<feature type="region of interest" description="Disordered" evidence="1">
    <location>
        <begin position="1177"/>
        <end position="1209"/>
    </location>
</feature>
<protein>
    <submittedName>
        <fullName evidence="2">Uncharacterized protein</fullName>
    </submittedName>
</protein>
<accession>A0A9P6UME3</accession>
<evidence type="ECO:0000313" key="2">
    <source>
        <dbReference type="EMBL" id="KAG0312784.1"/>
    </source>
</evidence>
<feature type="region of interest" description="Disordered" evidence="1">
    <location>
        <begin position="118"/>
        <end position="180"/>
    </location>
</feature>
<comment type="caution">
    <text evidence="2">The sequence shown here is derived from an EMBL/GenBank/DDBJ whole genome shotgun (WGS) entry which is preliminary data.</text>
</comment>
<feature type="compositionally biased region" description="Low complexity" evidence="1">
    <location>
        <begin position="1060"/>
        <end position="1073"/>
    </location>
</feature>
<dbReference type="InterPro" id="IPR032675">
    <property type="entry name" value="LRR_dom_sf"/>
</dbReference>
<feature type="compositionally biased region" description="Low complexity" evidence="1">
    <location>
        <begin position="1186"/>
        <end position="1209"/>
    </location>
</feature>
<reference evidence="2" key="1">
    <citation type="journal article" date="2020" name="Fungal Divers.">
        <title>Resolving the Mortierellaceae phylogeny through synthesis of multi-gene phylogenetics and phylogenomics.</title>
        <authorList>
            <person name="Vandepol N."/>
            <person name="Liber J."/>
            <person name="Desiro A."/>
            <person name="Na H."/>
            <person name="Kennedy M."/>
            <person name="Barry K."/>
            <person name="Grigoriev I.V."/>
            <person name="Miller A.N."/>
            <person name="O'Donnell K."/>
            <person name="Stajich J.E."/>
            <person name="Bonito G."/>
        </authorList>
    </citation>
    <scope>NUCLEOTIDE SEQUENCE</scope>
    <source>
        <strain evidence="2">REB-010B</strain>
    </source>
</reference>
<evidence type="ECO:0000313" key="3">
    <source>
        <dbReference type="Proteomes" id="UP000738325"/>
    </source>
</evidence>
<dbReference type="SUPFAM" id="SSF52047">
    <property type="entry name" value="RNI-like"/>
    <property type="match status" value="1"/>
</dbReference>
<evidence type="ECO:0000256" key="1">
    <source>
        <dbReference type="SAM" id="MobiDB-lite"/>
    </source>
</evidence>
<dbReference type="OrthoDB" id="2439872at2759"/>
<sequence>MDEYQMLQQNGVQELVAVSLDEDSVPCIFLRDMERIFPNITTISSYGKRIPFAKNAANVPKQPLRIPYFENHVLDVESDNSSQEWSREATTARLAAAVASISVNNTVHTSPVAGLLDSLDVQPNSSDRGNSAADTGSDDPFNLAEPEVSSSNDNNNNNDHADEAEEAVEESFPLAQHSRPPRDAILLPAAAIPTTRTLRTVQSLDNMLPEDPTPIPTPVHTPLTQETAFTPPASSPATTTTSVGQSAHFLGIPEESEDGDEALPPPSYEPVDTSVPDYSAEPEHPLPPIPSPEELAERQLLLDRMENIKRTSLAILSQKYEAESCPHPPLFILLPENPLQWSVNNILHNKMRLHFLCDCCERELALDDTPSPRLRSRNRRIVHVNESKGFEIRLDQFQDQLLLMKFGHYILCLLQMLKYGFSVETVFVPAAFDRPVPPVMSTDGTVMDPQLVFRPNENIERSIVFMQALLGNDYNDVAAEAVAGVDMNDFRLLDCLVKRLPYAQPAKTESSSMSPSSSPSTAALTDMDRDLALSDVHLGGSGLYKTFSADERVRWSCKRFYQLNHENIDTVFTMKLDSLKVTLDRHTRSAVVVGTSEQHLNTRITETSKIKELLRLEFLLDWDFDHTQLDTLADLLRRNATAVSTIAVRFGKRVPPLGWKNNLPISNKDQQQPISAILNLVKNHQIRHLILEGDIDLTSVPNIETMDFSNLDILSVMKTNNRGYGYGISNSSGDSTESNLTLPANRPLTQDTYIPQLISFLQSCSLLTELSLGFPDVIPGHIRILQACTSVLSGLKRLDLFRILGTRFVASNSGSSSNRNGTHSNNDVSDYGGSVINRKLELSADFSATLITRLYLAECKATGEAKTKLLESLGELLTDNGSHIEDLELRYIGFNDRHAHALELGTRPLSADQHCRLRRLVIHGKGLEQRGVSALRRVLKRATRPQRLGRPLSLDSSAAALQDTNSATVPEAVAPLTTDNQESMLFGTMWDQPTLTHLELKSIDSLTDSDWESLLSDLNLRHLITLDLQGVMFSDRAIAVLAHSDSSDTTLDPNSPPHSPTSESSTIASSSSASSLPAAPPAFFSSFSTLQLQTLRLSCSALTYNGVGQLQDLLSRLTHLSTISLHGFRKVTSADWIDIMGRIAFRWIEVVEIVSSGYDDACAQYLGERIRAREQTSESAVSTIVSTDTTPDSAATATASASTTSITSSSTRVTRRESFSFRHFGTPTISSTADITATGLTKLRSRDSNGVTLTTPSLPSSAVSAANPKSSQKYLEIDLRYTDVSSKGLARLRESIVGQAKKVVVCSRDSEDEDGVEGDGTNELAQWTIKPNEDKRKSEERLGRNGKARAVPLSPTKNSFLISHSGIGSFPSSSVLSGPSSGGGGGSSNANYATTGQQMQHTKSPSTFMKLRSAFKKN</sequence>
<feature type="compositionally biased region" description="Low complexity" evidence="1">
    <location>
        <begin position="227"/>
        <end position="242"/>
    </location>
</feature>
<feature type="compositionally biased region" description="Polar residues" evidence="1">
    <location>
        <begin position="121"/>
        <end position="134"/>
    </location>
</feature>
<dbReference type="EMBL" id="JAAAIP010000775">
    <property type="protein sequence ID" value="KAG0312784.1"/>
    <property type="molecule type" value="Genomic_DNA"/>
</dbReference>
<feature type="compositionally biased region" description="Polar residues" evidence="1">
    <location>
        <begin position="1389"/>
        <end position="1407"/>
    </location>
</feature>
<gene>
    <name evidence="2" type="ORF">BGZ99_009267</name>
</gene>
<feature type="region of interest" description="Disordered" evidence="1">
    <location>
        <begin position="1045"/>
        <end position="1073"/>
    </location>
</feature>
<feature type="compositionally biased region" description="Basic and acidic residues" evidence="1">
    <location>
        <begin position="1331"/>
        <end position="1343"/>
    </location>
</feature>
<feature type="region of interest" description="Disordered" evidence="1">
    <location>
        <begin position="1371"/>
        <end position="1418"/>
    </location>
</feature>
<feature type="compositionally biased region" description="Low complexity" evidence="1">
    <location>
        <begin position="147"/>
        <end position="158"/>
    </location>
</feature>
<feature type="region of interest" description="Disordered" evidence="1">
    <location>
        <begin position="1331"/>
        <end position="1352"/>
    </location>
</feature>
<dbReference type="Gene3D" id="3.80.10.10">
    <property type="entry name" value="Ribonuclease Inhibitor"/>
    <property type="match status" value="2"/>
</dbReference>